<gene>
    <name evidence="2" type="ORF">WG926_11610</name>
</gene>
<dbReference type="PANTHER" id="PTHR10900:SF77">
    <property type="entry name" value="FI19380P1"/>
    <property type="match status" value="1"/>
</dbReference>
<dbReference type="InterPro" id="IPR000782">
    <property type="entry name" value="FAS1_domain"/>
</dbReference>
<evidence type="ECO:0000313" key="2">
    <source>
        <dbReference type="EMBL" id="MEN2988951.1"/>
    </source>
</evidence>
<accession>A0ABU9YJI9</accession>
<dbReference type="SMART" id="SM00554">
    <property type="entry name" value="FAS1"/>
    <property type="match status" value="1"/>
</dbReference>
<evidence type="ECO:0000259" key="1">
    <source>
        <dbReference type="PROSITE" id="PS50213"/>
    </source>
</evidence>
<dbReference type="InterPro" id="IPR036378">
    <property type="entry name" value="FAS1_dom_sf"/>
</dbReference>
<dbReference type="Pfam" id="PF02469">
    <property type="entry name" value="Fasciclin"/>
    <property type="match status" value="1"/>
</dbReference>
<evidence type="ECO:0000313" key="3">
    <source>
        <dbReference type="Proteomes" id="UP001413721"/>
    </source>
</evidence>
<dbReference type="SUPFAM" id="SSF82153">
    <property type="entry name" value="FAS1 domain"/>
    <property type="match status" value="1"/>
</dbReference>
<protein>
    <submittedName>
        <fullName evidence="2">Fasciclin domain-containing protein</fullName>
    </submittedName>
</protein>
<comment type="caution">
    <text evidence="2">The sequence shown here is derived from an EMBL/GenBank/DDBJ whole genome shotgun (WGS) entry which is preliminary data.</text>
</comment>
<dbReference type="PROSITE" id="PS50213">
    <property type="entry name" value="FAS1"/>
    <property type="match status" value="1"/>
</dbReference>
<reference evidence="2 3" key="1">
    <citation type="submission" date="2024-03" db="EMBL/GenBank/DDBJ databases">
        <title>High-quality draft genome sequencing of Tistrella sp. BH-R2-4.</title>
        <authorList>
            <person name="Dong C."/>
        </authorList>
    </citation>
    <scope>NUCLEOTIDE SEQUENCE [LARGE SCALE GENOMIC DNA]</scope>
    <source>
        <strain evidence="2 3">BH-R2-4</strain>
    </source>
</reference>
<dbReference type="InterPro" id="IPR050904">
    <property type="entry name" value="Adhesion/Biosynth-related"/>
</dbReference>
<organism evidence="2 3">
    <name type="scientific">Tistrella arctica</name>
    <dbReference type="NCBI Taxonomy" id="3133430"/>
    <lineage>
        <taxon>Bacteria</taxon>
        <taxon>Pseudomonadati</taxon>
        <taxon>Pseudomonadota</taxon>
        <taxon>Alphaproteobacteria</taxon>
        <taxon>Geminicoccales</taxon>
        <taxon>Geminicoccaceae</taxon>
        <taxon>Tistrella</taxon>
    </lineage>
</organism>
<dbReference type="EMBL" id="JBBKTW010000004">
    <property type="protein sequence ID" value="MEN2988951.1"/>
    <property type="molecule type" value="Genomic_DNA"/>
</dbReference>
<keyword evidence="3" id="KW-1185">Reference proteome</keyword>
<sequence>MTLDKLFAAALFSAVATGTIVGGWPAVAADMAVEVGGQTMLPSQNIVQNAVNSSDHTTLVAAVKAAGLADTLASPGPFTVFAPTNAAFARLPTGTVQSLIQPQNKAALSGILTYHVVPGRLDAAVLEQKIAAGGGKAMLKTVAGGMLTAAMNGPSNITIADAAGAVAAISTYDVYQSNGVLHVIDRVLLPKS</sequence>
<name>A0ABU9YJI9_9PROT</name>
<dbReference type="Proteomes" id="UP001413721">
    <property type="component" value="Unassembled WGS sequence"/>
</dbReference>
<dbReference type="PANTHER" id="PTHR10900">
    <property type="entry name" value="PERIOSTIN-RELATED"/>
    <property type="match status" value="1"/>
</dbReference>
<dbReference type="RefSeq" id="WP_345933694.1">
    <property type="nucleotide sequence ID" value="NZ_JBBKTV010000006.1"/>
</dbReference>
<proteinExistence type="predicted"/>
<feature type="domain" description="FAS1" evidence="1">
    <location>
        <begin position="43"/>
        <end position="188"/>
    </location>
</feature>
<dbReference type="Gene3D" id="2.30.180.10">
    <property type="entry name" value="FAS1 domain"/>
    <property type="match status" value="1"/>
</dbReference>